<dbReference type="Proteomes" id="UP000235965">
    <property type="component" value="Unassembled WGS sequence"/>
</dbReference>
<protein>
    <submittedName>
        <fullName evidence="1">Uncharacterized protein</fullName>
    </submittedName>
</protein>
<dbReference type="EMBL" id="NEVH01026090">
    <property type="protein sequence ID" value="PNF14814.1"/>
    <property type="molecule type" value="Genomic_DNA"/>
</dbReference>
<evidence type="ECO:0000313" key="1">
    <source>
        <dbReference type="EMBL" id="PNF14814.1"/>
    </source>
</evidence>
<dbReference type="InParanoid" id="A0A2J7PEP4"/>
<dbReference type="AlphaFoldDB" id="A0A2J7PEP4"/>
<evidence type="ECO:0000313" key="2">
    <source>
        <dbReference type="Proteomes" id="UP000235965"/>
    </source>
</evidence>
<gene>
    <name evidence="1" type="ORF">B7P43_G07025</name>
</gene>
<comment type="caution">
    <text evidence="1">The sequence shown here is derived from an EMBL/GenBank/DDBJ whole genome shotgun (WGS) entry which is preliminary data.</text>
</comment>
<reference evidence="1 2" key="1">
    <citation type="submission" date="2017-12" db="EMBL/GenBank/DDBJ databases">
        <title>Hemimetabolous genomes reveal molecular basis of termite eusociality.</title>
        <authorList>
            <person name="Harrison M.C."/>
            <person name="Jongepier E."/>
            <person name="Robertson H.M."/>
            <person name="Arning N."/>
            <person name="Bitard-Feildel T."/>
            <person name="Chao H."/>
            <person name="Childers C.P."/>
            <person name="Dinh H."/>
            <person name="Doddapaneni H."/>
            <person name="Dugan S."/>
            <person name="Gowin J."/>
            <person name="Greiner C."/>
            <person name="Han Y."/>
            <person name="Hu H."/>
            <person name="Hughes D.S.T."/>
            <person name="Huylmans A.-K."/>
            <person name="Kemena C."/>
            <person name="Kremer L.P.M."/>
            <person name="Lee S.L."/>
            <person name="Lopez-Ezquerra A."/>
            <person name="Mallet L."/>
            <person name="Monroy-Kuhn J.M."/>
            <person name="Moser A."/>
            <person name="Murali S.C."/>
            <person name="Muzny D.M."/>
            <person name="Otani S."/>
            <person name="Piulachs M.-D."/>
            <person name="Poelchau M."/>
            <person name="Qu J."/>
            <person name="Schaub F."/>
            <person name="Wada-Katsumata A."/>
            <person name="Worley K.C."/>
            <person name="Xie Q."/>
            <person name="Ylla G."/>
            <person name="Poulsen M."/>
            <person name="Gibbs R.A."/>
            <person name="Schal C."/>
            <person name="Richards S."/>
            <person name="Belles X."/>
            <person name="Korb J."/>
            <person name="Bornberg-Bauer E."/>
        </authorList>
    </citation>
    <scope>NUCLEOTIDE SEQUENCE [LARGE SCALE GENOMIC DNA]</scope>
    <source>
        <tissue evidence="1">Whole body</tissue>
    </source>
</reference>
<accession>A0A2J7PEP4</accession>
<organism evidence="1 2">
    <name type="scientific">Cryptotermes secundus</name>
    <dbReference type="NCBI Taxonomy" id="105785"/>
    <lineage>
        <taxon>Eukaryota</taxon>
        <taxon>Metazoa</taxon>
        <taxon>Ecdysozoa</taxon>
        <taxon>Arthropoda</taxon>
        <taxon>Hexapoda</taxon>
        <taxon>Insecta</taxon>
        <taxon>Pterygota</taxon>
        <taxon>Neoptera</taxon>
        <taxon>Polyneoptera</taxon>
        <taxon>Dictyoptera</taxon>
        <taxon>Blattodea</taxon>
        <taxon>Blattoidea</taxon>
        <taxon>Termitoidae</taxon>
        <taxon>Kalotermitidae</taxon>
        <taxon>Cryptotermitinae</taxon>
        <taxon>Cryptotermes</taxon>
    </lineage>
</organism>
<proteinExistence type="predicted"/>
<sequence>MAVHMFCLRAMQILWSDIEFPDSGMWTFPKQRRGSTKYGLEILLQASSNKLFGK</sequence>
<keyword evidence="2" id="KW-1185">Reference proteome</keyword>
<name>A0A2J7PEP4_9NEOP</name>